<dbReference type="GO" id="GO:0019145">
    <property type="term" value="F:aminobutyraldehyde dehydrogenase (NAD+) activity"/>
    <property type="evidence" value="ECO:0007669"/>
    <property type="project" value="UniProtKB-EC"/>
</dbReference>
<keyword evidence="6" id="KW-1185">Reference proteome</keyword>
<dbReference type="InterPro" id="IPR015590">
    <property type="entry name" value="Aldehyde_DH_dom"/>
</dbReference>
<dbReference type="PROSITE" id="PS00687">
    <property type="entry name" value="ALDEHYDE_DEHYDR_GLU"/>
    <property type="match status" value="1"/>
</dbReference>
<evidence type="ECO:0000259" key="4">
    <source>
        <dbReference type="Pfam" id="PF00171"/>
    </source>
</evidence>
<gene>
    <name evidence="5" type="ORF">NE857_17715</name>
</gene>
<dbReference type="InterPro" id="IPR029510">
    <property type="entry name" value="Ald_DH_CS_GLU"/>
</dbReference>
<comment type="similarity">
    <text evidence="3">Belongs to the aldehyde dehydrogenase family.</text>
</comment>
<evidence type="ECO:0000256" key="1">
    <source>
        <dbReference type="ARBA" id="ARBA00023002"/>
    </source>
</evidence>
<feature type="active site" evidence="2">
    <location>
        <position position="250"/>
    </location>
</feature>
<dbReference type="InterPro" id="IPR016163">
    <property type="entry name" value="Ald_DH_C"/>
</dbReference>
<evidence type="ECO:0000256" key="3">
    <source>
        <dbReference type="RuleBase" id="RU003345"/>
    </source>
</evidence>
<dbReference type="SUPFAM" id="SSF53720">
    <property type="entry name" value="ALDH-like"/>
    <property type="match status" value="1"/>
</dbReference>
<dbReference type="PANTHER" id="PTHR11699">
    <property type="entry name" value="ALDEHYDE DEHYDROGENASE-RELATED"/>
    <property type="match status" value="1"/>
</dbReference>
<dbReference type="Pfam" id="PF00171">
    <property type="entry name" value="Aldedh"/>
    <property type="match status" value="1"/>
</dbReference>
<keyword evidence="1 3" id="KW-0560">Oxidoreductase</keyword>
<dbReference type="EMBL" id="CP099837">
    <property type="protein sequence ID" value="USY17192.1"/>
    <property type="molecule type" value="Genomic_DNA"/>
</dbReference>
<evidence type="ECO:0000256" key="2">
    <source>
        <dbReference type="PROSITE-ProRule" id="PRU10007"/>
    </source>
</evidence>
<protein>
    <submittedName>
        <fullName evidence="5">Aminobutyraldehyde dehydrogenase</fullName>
        <ecNumber evidence="5">1.2.1.19</ecNumber>
    </submittedName>
</protein>
<evidence type="ECO:0000313" key="5">
    <source>
        <dbReference type="EMBL" id="USY17192.1"/>
    </source>
</evidence>
<dbReference type="PROSITE" id="PS00070">
    <property type="entry name" value="ALDEHYDE_DEHYDR_CYS"/>
    <property type="match status" value="1"/>
</dbReference>
<organism evidence="5 6">
    <name type="scientific">Nocardiopsis exhalans</name>
    <dbReference type="NCBI Taxonomy" id="163604"/>
    <lineage>
        <taxon>Bacteria</taxon>
        <taxon>Bacillati</taxon>
        <taxon>Actinomycetota</taxon>
        <taxon>Actinomycetes</taxon>
        <taxon>Streptosporangiales</taxon>
        <taxon>Nocardiopsidaceae</taxon>
        <taxon>Nocardiopsis</taxon>
    </lineage>
</organism>
<dbReference type="InterPro" id="IPR016161">
    <property type="entry name" value="Ald_DH/histidinol_DH"/>
</dbReference>
<feature type="domain" description="Aldehyde dehydrogenase" evidence="4">
    <location>
        <begin position="21"/>
        <end position="472"/>
    </location>
</feature>
<dbReference type="EC" id="1.2.1.19" evidence="5"/>
<dbReference type="NCBIfam" id="NF010000">
    <property type="entry name" value="PRK13473.1"/>
    <property type="match status" value="1"/>
</dbReference>
<dbReference type="InterPro" id="IPR016160">
    <property type="entry name" value="Ald_DH_CS_CYS"/>
</dbReference>
<dbReference type="RefSeq" id="WP_254416774.1">
    <property type="nucleotide sequence ID" value="NZ_BAAAJB010000053.1"/>
</dbReference>
<dbReference type="Gene3D" id="3.40.309.10">
    <property type="entry name" value="Aldehyde Dehydrogenase, Chain A, domain 2"/>
    <property type="match status" value="1"/>
</dbReference>
<dbReference type="Proteomes" id="UP001055940">
    <property type="component" value="Chromosome"/>
</dbReference>
<dbReference type="Gene3D" id="3.40.605.10">
    <property type="entry name" value="Aldehyde Dehydrogenase, Chain A, domain 1"/>
    <property type="match status" value="1"/>
</dbReference>
<proteinExistence type="inferred from homology"/>
<accession>A0ABY5CZ97</accession>
<evidence type="ECO:0000313" key="6">
    <source>
        <dbReference type="Proteomes" id="UP001055940"/>
    </source>
</evidence>
<name>A0ABY5CZ97_9ACTN</name>
<sequence length="477" mass="50500">MSSHEPLYSVVDGKPLLPAGERTLELVDPVTEQVAGLAGICGPDEVAAALDSSARAFRTWRKATPAARQEALLAIADALAARAEEFADAECRETGKPRASMLDEEIPFCVDTLKFFAGSARHLEGKASAEYAESRTSWIRREPVGVCVGITPWNYPLMMAVWKIGPALAAGNTVVLKPAESTPTTTVLLAEIAAEVLPAGVLNTVVGDRDTGRALVEHPTARLVSVTGSTRAGAQVAKSASDDLKRLHLELGGNAPVLVFDDADVADSAAGVVAAGFLNAGQDCTAATRVIVHDSVHDAFVTELSRLAAEQVTGRPSAEESDFGPLNNADQFARVTGLLERLPAHAKVETGGHRVGDTGYFLAPTVVSGLRADDEIVLEEVFGPVVTVQRFADEAEAVELANGVEQGLASSVWTRDHARALRVSGELDFGAVWVNTHGDLLSEMPHGGFKRSGYGKDLSAYSLEDYTRVKHVMSSLD</sequence>
<dbReference type="InterPro" id="IPR016162">
    <property type="entry name" value="Ald_DH_N"/>
</dbReference>
<reference evidence="5" key="1">
    <citation type="submission" date="2022-06" db="EMBL/GenBank/DDBJ databases">
        <authorList>
            <person name="Ping M."/>
        </authorList>
    </citation>
    <scope>NUCLEOTIDE SEQUENCE</scope>
    <source>
        <strain evidence="5">JCM11759T</strain>
    </source>
</reference>